<keyword evidence="2" id="KW-1185">Reference proteome</keyword>
<protein>
    <submittedName>
        <fullName evidence="1">Uncharacterized protein</fullName>
    </submittedName>
</protein>
<comment type="caution">
    <text evidence="1">The sequence shown here is derived from an EMBL/GenBank/DDBJ whole genome shotgun (WGS) entry which is preliminary data.</text>
</comment>
<gene>
    <name evidence="1" type="ORF">PXEA_LOCUS12473</name>
</gene>
<proteinExistence type="predicted"/>
<organism evidence="1 2">
    <name type="scientific">Protopolystoma xenopodis</name>
    <dbReference type="NCBI Taxonomy" id="117903"/>
    <lineage>
        <taxon>Eukaryota</taxon>
        <taxon>Metazoa</taxon>
        <taxon>Spiralia</taxon>
        <taxon>Lophotrochozoa</taxon>
        <taxon>Platyhelminthes</taxon>
        <taxon>Monogenea</taxon>
        <taxon>Polyopisthocotylea</taxon>
        <taxon>Polystomatidea</taxon>
        <taxon>Polystomatidae</taxon>
        <taxon>Protopolystoma</taxon>
    </lineage>
</organism>
<evidence type="ECO:0000313" key="2">
    <source>
        <dbReference type="Proteomes" id="UP000784294"/>
    </source>
</evidence>
<evidence type="ECO:0000313" key="1">
    <source>
        <dbReference type="EMBL" id="VEL19033.1"/>
    </source>
</evidence>
<dbReference type="AlphaFoldDB" id="A0A3S5CLT4"/>
<sequence length="131" mass="14250">MEMNSSGLSVLFFATRPTLVGPHPLDMTQAHSHLGVIVCTHHLGPSYLRQLRDQALGRTASCGPLSSATGCSLSRFCLARRHDDAKPMLGVYVKALQLDVYSSRHLHASGWPVPSDVSQSLIRAHSSPHRV</sequence>
<name>A0A3S5CLT4_9PLAT</name>
<accession>A0A3S5CLT4</accession>
<dbReference type="EMBL" id="CAAALY010039753">
    <property type="protein sequence ID" value="VEL19033.1"/>
    <property type="molecule type" value="Genomic_DNA"/>
</dbReference>
<dbReference type="Proteomes" id="UP000784294">
    <property type="component" value="Unassembled WGS sequence"/>
</dbReference>
<reference evidence="1" key="1">
    <citation type="submission" date="2018-11" db="EMBL/GenBank/DDBJ databases">
        <authorList>
            <consortium name="Pathogen Informatics"/>
        </authorList>
    </citation>
    <scope>NUCLEOTIDE SEQUENCE</scope>
</reference>